<reference evidence="3" key="1">
    <citation type="submission" date="2014-04" db="EMBL/GenBank/DDBJ databases">
        <title>Evolutionary Origins and Diversification of the Mycorrhizal Mutualists.</title>
        <authorList>
            <consortium name="DOE Joint Genome Institute"/>
            <consortium name="Mycorrhizal Genomics Consortium"/>
            <person name="Kohler A."/>
            <person name="Kuo A."/>
            <person name="Nagy L.G."/>
            <person name="Floudas D."/>
            <person name="Copeland A."/>
            <person name="Barry K.W."/>
            <person name="Cichocki N."/>
            <person name="Veneault-Fourrey C."/>
            <person name="LaButti K."/>
            <person name="Lindquist E.A."/>
            <person name="Lipzen A."/>
            <person name="Lundell T."/>
            <person name="Morin E."/>
            <person name="Murat C."/>
            <person name="Riley R."/>
            <person name="Ohm R."/>
            <person name="Sun H."/>
            <person name="Tunlid A."/>
            <person name="Henrissat B."/>
            <person name="Grigoriev I.V."/>
            <person name="Hibbett D.S."/>
            <person name="Martin F."/>
        </authorList>
    </citation>
    <scope>NUCLEOTIDE SEQUENCE [LARGE SCALE GENOMIC DNA]</scope>
    <source>
        <strain evidence="3">FD-334 SS-4</strain>
    </source>
</reference>
<keyword evidence="3" id="KW-1185">Reference proteome</keyword>
<proteinExistence type="predicted"/>
<feature type="chain" id="PRO_5002249072" description="CSC1/OSCA1-like N-terminal transmembrane domain-containing protein" evidence="1">
    <location>
        <begin position="26"/>
        <end position="74"/>
    </location>
</feature>
<accession>A0A0D2PPM2</accession>
<dbReference type="Proteomes" id="UP000054270">
    <property type="component" value="Unassembled WGS sequence"/>
</dbReference>
<evidence type="ECO:0000256" key="1">
    <source>
        <dbReference type="SAM" id="SignalP"/>
    </source>
</evidence>
<evidence type="ECO:0000313" key="3">
    <source>
        <dbReference type="Proteomes" id="UP000054270"/>
    </source>
</evidence>
<feature type="signal peptide" evidence="1">
    <location>
        <begin position="1"/>
        <end position="25"/>
    </location>
</feature>
<keyword evidence="1" id="KW-0732">Signal</keyword>
<protein>
    <recommendedName>
        <fullName evidence="4">CSC1/OSCA1-like N-terminal transmembrane domain-containing protein</fullName>
    </recommendedName>
</protein>
<name>A0A0D2PPM2_HYPSF</name>
<dbReference type="AlphaFoldDB" id="A0A0D2PPM2"/>
<dbReference type="EMBL" id="KN817554">
    <property type="protein sequence ID" value="KJA21850.1"/>
    <property type="molecule type" value="Genomic_DNA"/>
</dbReference>
<gene>
    <name evidence="2" type="ORF">HYPSUDRAFT_41465</name>
</gene>
<evidence type="ECO:0008006" key="4">
    <source>
        <dbReference type="Google" id="ProtNLM"/>
    </source>
</evidence>
<organism evidence="2 3">
    <name type="scientific">Hypholoma sublateritium (strain FD-334 SS-4)</name>
    <dbReference type="NCBI Taxonomy" id="945553"/>
    <lineage>
        <taxon>Eukaryota</taxon>
        <taxon>Fungi</taxon>
        <taxon>Dikarya</taxon>
        <taxon>Basidiomycota</taxon>
        <taxon>Agaricomycotina</taxon>
        <taxon>Agaricomycetes</taxon>
        <taxon>Agaricomycetidae</taxon>
        <taxon>Agaricales</taxon>
        <taxon>Agaricineae</taxon>
        <taxon>Strophariaceae</taxon>
        <taxon>Hypholoma</taxon>
    </lineage>
</organism>
<evidence type="ECO:0000313" key="2">
    <source>
        <dbReference type="EMBL" id="KJA21850.1"/>
    </source>
</evidence>
<sequence length="74" mass="8755">MDATSLLFFIAPLLVLLLLKATVERLGSRRKTGPYPLWPRNRLIFNLVFHPEIGRTSRCFRMIFNYCRLMISRI</sequence>